<name>A0A917EVL6_HALAA</name>
<sequence>MSQLSSYHIYFNQPLSTNQLVNIYKYSTKNNRNIYLHQNHLIADAAHLTKLLSFFLFVDIDQPALMIIDGENIDEVYEMIQNECEDCIADISIRSQYNETDMNSETSISV</sequence>
<evidence type="ECO:0000313" key="1">
    <source>
        <dbReference type="EMBL" id="GGF12578.1"/>
    </source>
</evidence>
<keyword evidence="2" id="KW-1185">Reference proteome</keyword>
<proteinExistence type="predicted"/>
<protein>
    <recommendedName>
        <fullName evidence="3">HPr domain-containing protein</fullName>
    </recommendedName>
</protein>
<dbReference type="Proteomes" id="UP000660110">
    <property type="component" value="Unassembled WGS sequence"/>
</dbReference>
<reference evidence="1" key="2">
    <citation type="submission" date="2020-09" db="EMBL/GenBank/DDBJ databases">
        <authorList>
            <person name="Sun Q."/>
            <person name="Zhou Y."/>
        </authorList>
    </citation>
    <scope>NUCLEOTIDE SEQUENCE</scope>
    <source>
        <strain evidence="1">CGMCC 1.12153</strain>
    </source>
</reference>
<organism evidence="1 2">
    <name type="scientific">Halobacillus andaensis</name>
    <dbReference type="NCBI Taxonomy" id="1176239"/>
    <lineage>
        <taxon>Bacteria</taxon>
        <taxon>Bacillati</taxon>
        <taxon>Bacillota</taxon>
        <taxon>Bacilli</taxon>
        <taxon>Bacillales</taxon>
        <taxon>Bacillaceae</taxon>
        <taxon>Halobacillus</taxon>
    </lineage>
</organism>
<evidence type="ECO:0008006" key="3">
    <source>
        <dbReference type="Google" id="ProtNLM"/>
    </source>
</evidence>
<reference evidence="1" key="1">
    <citation type="journal article" date="2014" name="Int. J. Syst. Evol. Microbiol.">
        <title>Complete genome sequence of Corynebacterium casei LMG S-19264T (=DSM 44701T), isolated from a smear-ripened cheese.</title>
        <authorList>
            <consortium name="US DOE Joint Genome Institute (JGI-PGF)"/>
            <person name="Walter F."/>
            <person name="Albersmeier A."/>
            <person name="Kalinowski J."/>
            <person name="Ruckert C."/>
        </authorList>
    </citation>
    <scope>NUCLEOTIDE SEQUENCE</scope>
    <source>
        <strain evidence="1">CGMCC 1.12153</strain>
    </source>
</reference>
<comment type="caution">
    <text evidence="1">The sequence shown here is derived from an EMBL/GenBank/DDBJ whole genome shotgun (WGS) entry which is preliminary data.</text>
</comment>
<dbReference type="EMBL" id="BMEL01000001">
    <property type="protein sequence ID" value="GGF12578.1"/>
    <property type="molecule type" value="Genomic_DNA"/>
</dbReference>
<evidence type="ECO:0000313" key="2">
    <source>
        <dbReference type="Proteomes" id="UP000660110"/>
    </source>
</evidence>
<accession>A0A917EVL6</accession>
<gene>
    <name evidence="1" type="ORF">GCM10010954_09130</name>
</gene>
<dbReference type="RefSeq" id="WP_188376269.1">
    <property type="nucleotide sequence ID" value="NZ_BMEL01000001.1"/>
</dbReference>
<dbReference type="AlphaFoldDB" id="A0A917EVL6"/>